<organism evidence="1">
    <name type="scientific">marine sediment metagenome</name>
    <dbReference type="NCBI Taxonomy" id="412755"/>
    <lineage>
        <taxon>unclassified sequences</taxon>
        <taxon>metagenomes</taxon>
        <taxon>ecological metagenomes</taxon>
    </lineage>
</organism>
<accession>A0A0F9U8I8</accession>
<gene>
    <name evidence="1" type="ORF">LCGC14_0637540</name>
</gene>
<reference evidence="1" key="1">
    <citation type="journal article" date="2015" name="Nature">
        <title>Complex archaea that bridge the gap between prokaryotes and eukaryotes.</title>
        <authorList>
            <person name="Spang A."/>
            <person name="Saw J.H."/>
            <person name="Jorgensen S.L."/>
            <person name="Zaremba-Niedzwiedzka K."/>
            <person name="Martijn J."/>
            <person name="Lind A.E."/>
            <person name="van Eijk R."/>
            <person name="Schleper C."/>
            <person name="Guy L."/>
            <person name="Ettema T.J."/>
        </authorList>
    </citation>
    <scope>NUCLEOTIDE SEQUENCE</scope>
</reference>
<name>A0A0F9U8I8_9ZZZZ</name>
<protein>
    <submittedName>
        <fullName evidence="1">Uncharacterized protein</fullName>
    </submittedName>
</protein>
<evidence type="ECO:0000313" key="1">
    <source>
        <dbReference type="EMBL" id="KKN49953.1"/>
    </source>
</evidence>
<dbReference type="EMBL" id="LAZR01001142">
    <property type="protein sequence ID" value="KKN49953.1"/>
    <property type="molecule type" value="Genomic_DNA"/>
</dbReference>
<proteinExistence type="predicted"/>
<sequence length="90" mass="10431">MINLEDVGRLYIWGPYPEQGKTHLYYIRPPFSAVEQLCLPNIPVQATWSCREKGDDGDSFTAGLREAEWWDKYYGELTCLTCLKRARGEI</sequence>
<comment type="caution">
    <text evidence="1">The sequence shown here is derived from an EMBL/GenBank/DDBJ whole genome shotgun (WGS) entry which is preliminary data.</text>
</comment>
<dbReference type="AlphaFoldDB" id="A0A0F9U8I8"/>